<protein>
    <submittedName>
        <fullName evidence="1">(rape) hypothetical protein</fullName>
    </submittedName>
</protein>
<dbReference type="EMBL" id="HG994373">
    <property type="protein sequence ID" value="CAF1715447.1"/>
    <property type="molecule type" value="Genomic_DNA"/>
</dbReference>
<dbReference type="Proteomes" id="UP001295469">
    <property type="component" value="Chromosome C09"/>
</dbReference>
<dbReference type="AlphaFoldDB" id="A0A816ITK2"/>
<gene>
    <name evidence="1" type="ORF">DARMORV10_C09P02600.1</name>
</gene>
<sequence>MWSWNTFICLKLPKKEDGWDTTVYICFAFFLHRNTPAFSLDNESDLKTYPDIDQPAFDTTRRIFVSVRS</sequence>
<reference evidence="1" key="1">
    <citation type="submission" date="2021-01" db="EMBL/GenBank/DDBJ databases">
        <authorList>
            <consortium name="Genoscope - CEA"/>
            <person name="William W."/>
        </authorList>
    </citation>
    <scope>NUCLEOTIDE SEQUENCE</scope>
</reference>
<proteinExistence type="predicted"/>
<evidence type="ECO:0000313" key="1">
    <source>
        <dbReference type="EMBL" id="CAF1715447.1"/>
    </source>
</evidence>
<name>A0A816ITK2_BRANA</name>
<accession>A0A816ITK2</accession>
<organism evidence="1">
    <name type="scientific">Brassica napus</name>
    <name type="common">Rape</name>
    <dbReference type="NCBI Taxonomy" id="3708"/>
    <lineage>
        <taxon>Eukaryota</taxon>
        <taxon>Viridiplantae</taxon>
        <taxon>Streptophyta</taxon>
        <taxon>Embryophyta</taxon>
        <taxon>Tracheophyta</taxon>
        <taxon>Spermatophyta</taxon>
        <taxon>Magnoliopsida</taxon>
        <taxon>eudicotyledons</taxon>
        <taxon>Gunneridae</taxon>
        <taxon>Pentapetalae</taxon>
        <taxon>rosids</taxon>
        <taxon>malvids</taxon>
        <taxon>Brassicales</taxon>
        <taxon>Brassicaceae</taxon>
        <taxon>Brassiceae</taxon>
        <taxon>Brassica</taxon>
    </lineage>
</organism>